<protein>
    <submittedName>
        <fullName evidence="1">Uncharacterized protein</fullName>
    </submittedName>
</protein>
<comment type="caution">
    <text evidence="1">The sequence shown here is derived from an EMBL/GenBank/DDBJ whole genome shotgun (WGS) entry which is preliminary data.</text>
</comment>
<name>A0A976FGZ7_BRELC</name>
<evidence type="ECO:0000313" key="2">
    <source>
        <dbReference type="Proteomes" id="UP000294530"/>
    </source>
</evidence>
<organism evidence="1 2">
    <name type="scientific">Bremia lactucae</name>
    <name type="common">Lettuce downy mildew</name>
    <dbReference type="NCBI Taxonomy" id="4779"/>
    <lineage>
        <taxon>Eukaryota</taxon>
        <taxon>Sar</taxon>
        <taxon>Stramenopiles</taxon>
        <taxon>Oomycota</taxon>
        <taxon>Peronosporomycetes</taxon>
        <taxon>Peronosporales</taxon>
        <taxon>Peronosporaceae</taxon>
        <taxon>Bremia</taxon>
    </lineage>
</organism>
<keyword evidence="2" id="KW-1185">Reference proteome</keyword>
<dbReference type="EMBL" id="SHOA02000017">
    <property type="protein sequence ID" value="TDH66618.1"/>
    <property type="molecule type" value="Genomic_DNA"/>
</dbReference>
<dbReference type="Proteomes" id="UP000294530">
    <property type="component" value="Unassembled WGS sequence"/>
</dbReference>
<accession>A0A976FGZ7</accession>
<dbReference type="KEGG" id="blac:94351273"/>
<dbReference type="AlphaFoldDB" id="A0A976FGZ7"/>
<dbReference type="RefSeq" id="XP_067816117.1">
    <property type="nucleotide sequence ID" value="XM_067965602.1"/>
</dbReference>
<reference evidence="1 2" key="1">
    <citation type="journal article" date="2021" name="Genome Biol.">
        <title>AFLAP: assembly-free linkage analysis pipeline using k-mers from genome sequencing data.</title>
        <authorList>
            <person name="Fletcher K."/>
            <person name="Zhang L."/>
            <person name="Gil J."/>
            <person name="Han R."/>
            <person name="Cavanaugh K."/>
            <person name="Michelmore R."/>
        </authorList>
    </citation>
    <scope>NUCLEOTIDE SEQUENCE [LARGE SCALE GENOMIC DNA]</scope>
    <source>
        <strain evidence="1 2">SF5</strain>
    </source>
</reference>
<sequence length="175" mass="20015">MDKVPLDKVWSYVCNDGKYAPTDEEVKIFSRLYGYVVLLSSNNKKSEGSTNIVELKLAQAYRVNKNILARDMLFQIRLARQYTMSGELFKLPEPSSFPLQTALLKFEENCQKHDSKHSVKKDRIKFLRLIFPDDSYMADTFIKGIKNGIKRPDEEAFATFQILLSGHTVTTVAAP</sequence>
<proteinExistence type="predicted"/>
<evidence type="ECO:0000313" key="1">
    <source>
        <dbReference type="EMBL" id="TDH66618.1"/>
    </source>
</evidence>
<dbReference type="GeneID" id="94351273"/>
<gene>
    <name evidence="1" type="ORF">CCR75_007543</name>
</gene>